<organism evidence="1 2">
    <name type="scientific">Ralstonia insidiosa</name>
    <dbReference type="NCBI Taxonomy" id="190721"/>
    <lineage>
        <taxon>Bacteria</taxon>
        <taxon>Pseudomonadati</taxon>
        <taxon>Pseudomonadota</taxon>
        <taxon>Betaproteobacteria</taxon>
        <taxon>Burkholderiales</taxon>
        <taxon>Burkholderiaceae</taxon>
        <taxon>Ralstonia</taxon>
    </lineage>
</organism>
<dbReference type="GeneID" id="61528127"/>
<gene>
    <name evidence="1" type="ORF">A9Y76_19030</name>
</gene>
<dbReference type="Proteomes" id="UP000078572">
    <property type="component" value="Chromosome 2"/>
</dbReference>
<evidence type="ECO:0000313" key="2">
    <source>
        <dbReference type="Proteomes" id="UP000078572"/>
    </source>
</evidence>
<keyword evidence="2" id="KW-1185">Reference proteome</keyword>
<reference evidence="2" key="1">
    <citation type="submission" date="2016-06" db="EMBL/GenBank/DDBJ databases">
        <authorList>
            <person name="Xu Y."/>
            <person name="Nagy A."/>
            <person name="Yan X."/>
            <person name="Kim S.W."/>
            <person name="Haley B."/>
            <person name="Liu N.T."/>
            <person name="Nou X."/>
        </authorList>
    </citation>
    <scope>NUCLEOTIDE SEQUENCE [LARGE SCALE GENOMIC DNA]</scope>
    <source>
        <strain evidence="2">ATCC 49129</strain>
    </source>
</reference>
<name>A0A192A2V8_9RALS</name>
<sequence length="234" mass="25089">MSVLNKVESGYLQLMRILVLALATIVLVGVVVLGVSAVSDYNAKPATVSEAIDIKASAFKLDDDAAEGAGEDAAKQHPGAAKLEAALADVINKHGKTLLGASFQFDKAEVHELVIGALEDPDQGEPFLASQTAYLDQVLGRADVAKQAKTSEAFYAIVNKVFVDYHMAYAAEKERISNAKDEAKLDASGKRSGVYISVYMIAALFSAFIMLVLLIVQIRIERSIRVMSEANVRA</sequence>
<dbReference type="AlphaFoldDB" id="A0A192A2V8"/>
<protein>
    <submittedName>
        <fullName evidence="1">Uncharacterized protein</fullName>
    </submittedName>
</protein>
<proteinExistence type="predicted"/>
<dbReference type="STRING" id="190721.ACS15_4026"/>
<accession>A0A192A2V8</accession>
<dbReference type="RefSeq" id="WP_064806726.1">
    <property type="nucleotide sequence ID" value="NZ_CP016023.1"/>
</dbReference>
<dbReference type="OrthoDB" id="9854833at2"/>
<evidence type="ECO:0000313" key="1">
    <source>
        <dbReference type="EMBL" id="ANJ74678.1"/>
    </source>
</evidence>
<dbReference type="EMBL" id="CP016023">
    <property type="protein sequence ID" value="ANJ74678.1"/>
    <property type="molecule type" value="Genomic_DNA"/>
</dbReference>